<evidence type="ECO:0000256" key="1">
    <source>
        <dbReference type="SAM" id="SignalP"/>
    </source>
</evidence>
<gene>
    <name evidence="2" type="ORF">Cgig2_011115</name>
</gene>
<dbReference type="OrthoDB" id="1436039at2759"/>
<reference evidence="2" key="1">
    <citation type="submission" date="2022-04" db="EMBL/GenBank/DDBJ databases">
        <title>Carnegiea gigantea Genome sequencing and assembly v2.</title>
        <authorList>
            <person name="Copetti D."/>
            <person name="Sanderson M.J."/>
            <person name="Burquez A."/>
            <person name="Wojciechowski M.F."/>
        </authorList>
    </citation>
    <scope>NUCLEOTIDE SEQUENCE</scope>
    <source>
        <strain evidence="2">SGP5-SGP5p</strain>
        <tissue evidence="2">Aerial part</tissue>
    </source>
</reference>
<dbReference type="EMBL" id="JAKOGI010000702">
    <property type="protein sequence ID" value="KAJ8431262.1"/>
    <property type="molecule type" value="Genomic_DNA"/>
</dbReference>
<organism evidence="2 3">
    <name type="scientific">Carnegiea gigantea</name>
    <dbReference type="NCBI Taxonomy" id="171969"/>
    <lineage>
        <taxon>Eukaryota</taxon>
        <taxon>Viridiplantae</taxon>
        <taxon>Streptophyta</taxon>
        <taxon>Embryophyta</taxon>
        <taxon>Tracheophyta</taxon>
        <taxon>Spermatophyta</taxon>
        <taxon>Magnoliopsida</taxon>
        <taxon>eudicotyledons</taxon>
        <taxon>Gunneridae</taxon>
        <taxon>Pentapetalae</taxon>
        <taxon>Caryophyllales</taxon>
        <taxon>Cactineae</taxon>
        <taxon>Cactaceae</taxon>
        <taxon>Cactoideae</taxon>
        <taxon>Echinocereeae</taxon>
        <taxon>Carnegiea</taxon>
    </lineage>
</organism>
<sequence>MLFRFQAAWIFTTLGDLTFSLQKWNKEVFRNLFRRKQKLWTSMAKLGCGILTEPRSLWMIVMCHKYCKGRCDMNMFSAKYDASNTWKRISENAHEINWGGRSTVFWTHASATSKPLIELALSPIPLYEQHPHNGSLLGAWDMHDGGGIILQIIYQGKF</sequence>
<feature type="signal peptide" evidence="1">
    <location>
        <begin position="1"/>
        <end position="15"/>
    </location>
</feature>
<keyword evidence="1" id="KW-0732">Signal</keyword>
<protein>
    <submittedName>
        <fullName evidence="2">Uncharacterized protein</fullName>
    </submittedName>
</protein>
<evidence type="ECO:0000313" key="2">
    <source>
        <dbReference type="EMBL" id="KAJ8431262.1"/>
    </source>
</evidence>
<feature type="chain" id="PRO_5040312519" evidence="1">
    <location>
        <begin position="16"/>
        <end position="158"/>
    </location>
</feature>
<dbReference type="Proteomes" id="UP001153076">
    <property type="component" value="Unassembled WGS sequence"/>
</dbReference>
<evidence type="ECO:0000313" key="3">
    <source>
        <dbReference type="Proteomes" id="UP001153076"/>
    </source>
</evidence>
<proteinExistence type="predicted"/>
<comment type="caution">
    <text evidence="2">The sequence shown here is derived from an EMBL/GenBank/DDBJ whole genome shotgun (WGS) entry which is preliminary data.</text>
</comment>
<dbReference type="AlphaFoldDB" id="A0A9Q1Q6U9"/>
<accession>A0A9Q1Q6U9</accession>
<name>A0A9Q1Q6U9_9CARY</name>
<keyword evidence="3" id="KW-1185">Reference proteome</keyword>